<dbReference type="AlphaFoldDB" id="A0A375I2U4"/>
<keyword evidence="5 16" id="KW-0479">Metal-binding</keyword>
<dbReference type="InterPro" id="IPR001891">
    <property type="entry name" value="Malic_OxRdtase"/>
</dbReference>
<evidence type="ECO:0000256" key="6">
    <source>
        <dbReference type="ARBA" id="ARBA00023027"/>
    </source>
</evidence>
<dbReference type="InterPro" id="IPR015884">
    <property type="entry name" value="Malic_enzyme_CS"/>
</dbReference>
<evidence type="ECO:0000256" key="4">
    <source>
        <dbReference type="ARBA" id="ARBA00011738"/>
    </source>
</evidence>
<dbReference type="PRINTS" id="PR00072">
    <property type="entry name" value="MALOXRDTASE"/>
</dbReference>
<evidence type="ECO:0000256" key="15">
    <source>
        <dbReference type="PIRSR" id="PIRSR000106-2"/>
    </source>
</evidence>
<feature type="active site" description="Proton acceptor" evidence="14">
    <location>
        <position position="182"/>
    </location>
</feature>
<evidence type="ECO:0000259" key="18">
    <source>
        <dbReference type="SMART" id="SM00919"/>
    </source>
</evidence>
<dbReference type="GO" id="GO:0043464">
    <property type="term" value="P:malolactic fermentation"/>
    <property type="evidence" value="ECO:0007669"/>
    <property type="project" value="UniProtKB-ARBA"/>
</dbReference>
<dbReference type="FunFam" id="3.40.50.720:FF:000182">
    <property type="entry name" value="NAD-dependent malic enzyme"/>
    <property type="match status" value="1"/>
</dbReference>
<evidence type="ECO:0000256" key="10">
    <source>
        <dbReference type="ARBA" id="ARBA00066983"/>
    </source>
</evidence>
<evidence type="ECO:0000256" key="5">
    <source>
        <dbReference type="ARBA" id="ARBA00022723"/>
    </source>
</evidence>
<dbReference type="Gene3D" id="3.40.50.720">
    <property type="entry name" value="NAD(P)-binding Rossmann-like Domain"/>
    <property type="match status" value="1"/>
</dbReference>
<evidence type="ECO:0000256" key="14">
    <source>
        <dbReference type="PIRSR" id="PIRSR000106-1"/>
    </source>
</evidence>
<organism evidence="20 21">
    <name type="scientific">Propionibacterium ruminifibrarum</name>
    <dbReference type="NCBI Taxonomy" id="1962131"/>
    <lineage>
        <taxon>Bacteria</taxon>
        <taxon>Bacillati</taxon>
        <taxon>Actinomycetota</taxon>
        <taxon>Actinomycetes</taxon>
        <taxon>Propionibacteriales</taxon>
        <taxon>Propionibacteriaceae</taxon>
        <taxon>Propionibacterium</taxon>
    </lineage>
</organism>
<evidence type="ECO:0000256" key="16">
    <source>
        <dbReference type="PIRSR" id="PIRSR000106-3"/>
    </source>
</evidence>
<feature type="binding site" evidence="15">
    <location>
        <position position="468"/>
    </location>
    <ligand>
        <name>(S)-malate</name>
        <dbReference type="ChEBI" id="CHEBI:15589"/>
    </ligand>
</feature>
<dbReference type="InterPro" id="IPR036291">
    <property type="entry name" value="NAD(P)-bd_dom_sf"/>
</dbReference>
<evidence type="ECO:0000256" key="7">
    <source>
        <dbReference type="ARBA" id="ARBA00023211"/>
    </source>
</evidence>
<gene>
    <name evidence="20" type="ORF">PROPJV5_0496</name>
</gene>
<dbReference type="Pfam" id="PF00390">
    <property type="entry name" value="malic"/>
    <property type="match status" value="1"/>
</dbReference>
<dbReference type="GO" id="GO:0004470">
    <property type="term" value="F:malic enzyme activity"/>
    <property type="evidence" value="ECO:0007669"/>
    <property type="project" value="InterPro"/>
</dbReference>
<dbReference type="EC" id="4.1.1.101" evidence="10"/>
<evidence type="ECO:0000256" key="8">
    <source>
        <dbReference type="ARBA" id="ARBA00023239"/>
    </source>
</evidence>
<dbReference type="Pfam" id="PF03949">
    <property type="entry name" value="Malic_M"/>
    <property type="match status" value="1"/>
</dbReference>
<dbReference type="SMART" id="SM00919">
    <property type="entry name" value="Malic_M"/>
    <property type="match status" value="1"/>
</dbReference>
<dbReference type="InterPro" id="IPR012301">
    <property type="entry name" value="Malic_N_dom"/>
</dbReference>
<feature type="binding site" evidence="16">
    <location>
        <position position="277"/>
    </location>
    <ligand>
        <name>a divalent metal cation</name>
        <dbReference type="ChEBI" id="CHEBI:60240"/>
    </ligand>
</feature>
<dbReference type="PROSITE" id="PS00331">
    <property type="entry name" value="MALIC_ENZYMES"/>
    <property type="match status" value="1"/>
</dbReference>
<reference evidence="21" key="1">
    <citation type="submission" date="2018-02" db="EMBL/GenBank/DDBJ databases">
        <authorList>
            <person name="Hornung B."/>
        </authorList>
    </citation>
    <scope>NUCLEOTIDE SEQUENCE [LARGE SCALE GENOMIC DNA]</scope>
</reference>
<dbReference type="RefSeq" id="WP_119714761.1">
    <property type="nucleotide sequence ID" value="NZ_OMOH01000002.1"/>
</dbReference>
<evidence type="ECO:0000256" key="13">
    <source>
        <dbReference type="ARBA" id="ARBA00082317"/>
    </source>
</evidence>
<feature type="binding site" evidence="16">
    <location>
        <position position="254"/>
    </location>
    <ligand>
        <name>a divalent metal cation</name>
        <dbReference type="ChEBI" id="CHEBI:60240"/>
    </ligand>
</feature>
<evidence type="ECO:0000256" key="2">
    <source>
        <dbReference type="ARBA" id="ARBA00001936"/>
    </source>
</evidence>
<protein>
    <recommendedName>
        <fullName evidence="12">Malolactic enzyme</fullName>
        <ecNumber evidence="10">4.1.1.101</ecNumber>
    </recommendedName>
    <alternativeName>
        <fullName evidence="13">Malic enzyme</fullName>
    </alternativeName>
    <alternativeName>
        <fullName evidence="11">Putative malate oxidoreductase [NAD]</fullName>
    </alternativeName>
</protein>
<dbReference type="GO" id="GO:0016616">
    <property type="term" value="F:oxidoreductase activity, acting on the CH-OH group of donors, NAD or NADP as acceptor"/>
    <property type="evidence" value="ECO:0007669"/>
    <property type="project" value="InterPro"/>
</dbReference>
<accession>A0A375I2U4</accession>
<dbReference type="GO" id="GO:0006108">
    <property type="term" value="P:malate metabolic process"/>
    <property type="evidence" value="ECO:0007669"/>
    <property type="project" value="TreeGrafter"/>
</dbReference>
<evidence type="ECO:0000259" key="19">
    <source>
        <dbReference type="SMART" id="SM01274"/>
    </source>
</evidence>
<dbReference type="InterPro" id="IPR037062">
    <property type="entry name" value="Malic_N_dom_sf"/>
</dbReference>
<dbReference type="GO" id="GO:0005829">
    <property type="term" value="C:cytosol"/>
    <property type="evidence" value="ECO:0007669"/>
    <property type="project" value="TreeGrafter"/>
</dbReference>
<comment type="similarity">
    <text evidence="3 17">Belongs to the malic enzymes family.</text>
</comment>
<keyword evidence="20" id="KW-0560">Oxidoreductase</keyword>
<dbReference type="PANTHER" id="PTHR23406">
    <property type="entry name" value="MALIC ENZYME-RELATED"/>
    <property type="match status" value="1"/>
</dbReference>
<comment type="cofactor">
    <cofactor evidence="16">
        <name>Mg(2+)</name>
        <dbReference type="ChEBI" id="CHEBI:18420"/>
    </cofactor>
    <cofactor evidence="16">
        <name>Mn(2+)</name>
        <dbReference type="ChEBI" id="CHEBI:29035"/>
    </cofactor>
    <text evidence="16">Divalent metal cations. Prefers magnesium or manganese.</text>
</comment>
<feature type="binding site" evidence="15">
    <location>
        <position position="424"/>
    </location>
    <ligand>
        <name>(S)-malate</name>
        <dbReference type="ChEBI" id="CHEBI:15589"/>
    </ligand>
</feature>
<evidence type="ECO:0000256" key="9">
    <source>
        <dbReference type="ARBA" id="ARBA00051739"/>
    </source>
</evidence>
<dbReference type="GO" id="GO:0030145">
    <property type="term" value="F:manganese ion binding"/>
    <property type="evidence" value="ECO:0007669"/>
    <property type="project" value="UniProtKB-ARBA"/>
</dbReference>
<keyword evidence="8" id="KW-0456">Lyase</keyword>
<evidence type="ECO:0000256" key="1">
    <source>
        <dbReference type="ARBA" id="ARBA00001911"/>
    </source>
</evidence>
<evidence type="ECO:0000256" key="3">
    <source>
        <dbReference type="ARBA" id="ARBA00008785"/>
    </source>
</evidence>
<dbReference type="NCBIfam" id="NF010052">
    <property type="entry name" value="PRK13529.1"/>
    <property type="match status" value="1"/>
</dbReference>
<dbReference type="PANTHER" id="PTHR23406:SF34">
    <property type="entry name" value="NAD-DEPENDENT MALIC ENZYME, MITOCHONDRIAL"/>
    <property type="match status" value="1"/>
</dbReference>
<keyword evidence="21" id="KW-1185">Reference proteome</keyword>
<dbReference type="InterPro" id="IPR012302">
    <property type="entry name" value="Malic_NAD-bd"/>
</dbReference>
<evidence type="ECO:0000256" key="11">
    <source>
        <dbReference type="ARBA" id="ARBA00073308"/>
    </source>
</evidence>
<comment type="catalytic activity">
    <reaction evidence="9">
        <text>(S)-malate + H(+) = (S)-lactate + CO2</text>
        <dbReference type="Rhea" id="RHEA:46276"/>
        <dbReference type="ChEBI" id="CHEBI:15378"/>
        <dbReference type="ChEBI" id="CHEBI:15589"/>
        <dbReference type="ChEBI" id="CHEBI:16526"/>
        <dbReference type="ChEBI" id="CHEBI:16651"/>
        <dbReference type="EC" id="4.1.1.101"/>
    </reaction>
</comment>
<dbReference type="SUPFAM" id="SSF53223">
    <property type="entry name" value="Aminoacid dehydrogenase-like, N-terminal domain"/>
    <property type="match status" value="1"/>
</dbReference>
<dbReference type="SUPFAM" id="SSF51735">
    <property type="entry name" value="NAD(P)-binding Rossmann-fold domains"/>
    <property type="match status" value="1"/>
</dbReference>
<dbReference type="CDD" id="cd05312">
    <property type="entry name" value="NAD_bind_1_malic_enz"/>
    <property type="match status" value="1"/>
</dbReference>
<dbReference type="SMART" id="SM01274">
    <property type="entry name" value="malic"/>
    <property type="match status" value="1"/>
</dbReference>
<feature type="domain" description="Malic enzyme NAD-binding" evidence="18">
    <location>
        <begin position="278"/>
        <end position="536"/>
    </location>
</feature>
<proteinExistence type="inferred from homology"/>
<comment type="subunit">
    <text evidence="4">Homodimer.</text>
</comment>
<dbReference type="FunFam" id="3.40.50.10380:FF:000001">
    <property type="entry name" value="NAD-dependent malic enzyme"/>
    <property type="match status" value="1"/>
</dbReference>
<dbReference type="PIRSF" id="PIRSF000106">
    <property type="entry name" value="ME"/>
    <property type="match status" value="1"/>
</dbReference>
<evidence type="ECO:0000313" key="21">
    <source>
        <dbReference type="Proteomes" id="UP000265962"/>
    </source>
</evidence>
<dbReference type="OrthoDB" id="3314528at2"/>
<sequence length="570" mass="62718">MSRDFEYIRRNGRDVVRIASRGREVLTHPLTNFGTAFTREQRERLGLVGLLPPGVVDLNDQLKRIYAQYKTEPNDMARYIFLNTLKERNEILFYRLVSEHVEQMLPIIYTPTIGRAIEEYSHWFHRPRGVFIDIDHPEDMTDALLAYGYGADDVDLIVVTDSEGILGIGDQGVGGISIAIGKLAVYTAAAGIRPDRVLPVVLDTGTNNLDLLNDETYLGVRHSRVRGERYDDFVDQFTRTVTELFPHAMLHWEDFGASNAHRILNRYRNELCTFNDDIQGTAAVVAAAALAGARRSGVPIEEQRIVVHGAGTAGVGISDLLVQFMIERGLDAQEARRRFWALGSRGLIVDGGHMRDFQEPYARSTSDVAGWPTSPHGHDLAEVVRRVRPTMLIGCSAQPGAFTEEIIREMASYQASPIILPLSNPTSKAEALPEDLLEWTGGRALIATGSPFEPITYKGTRYQIAQANNALVFPGIGLGVITVEAARVSDGMILAAAKCLAHAGSSDEQGASLLPAIHRLRAISARVGLAVAQQAIDEGLARVVPEDPVQAIADRMWHAEYPDLEIVDAL</sequence>
<dbReference type="InterPro" id="IPR046346">
    <property type="entry name" value="Aminoacid_DH-like_N_sf"/>
</dbReference>
<feature type="active site" description="Proton donor" evidence="14">
    <location>
        <position position="109"/>
    </location>
</feature>
<dbReference type="Gene3D" id="3.40.50.10380">
    <property type="entry name" value="Malic enzyme, N-terminal domain"/>
    <property type="match status" value="1"/>
</dbReference>
<evidence type="ECO:0000256" key="12">
    <source>
        <dbReference type="ARBA" id="ARBA00074565"/>
    </source>
</evidence>
<name>A0A375I2U4_9ACTN</name>
<feature type="domain" description="Malic enzyme N-terminal" evidence="19">
    <location>
        <begin position="86"/>
        <end position="268"/>
    </location>
</feature>
<keyword evidence="6" id="KW-0520">NAD</keyword>
<dbReference type="GO" id="GO:0051287">
    <property type="term" value="F:NAD binding"/>
    <property type="evidence" value="ECO:0007669"/>
    <property type="project" value="InterPro"/>
</dbReference>
<comment type="cofactor">
    <cofactor evidence="1">
        <name>NAD(+)</name>
        <dbReference type="ChEBI" id="CHEBI:57540"/>
    </cofactor>
</comment>
<dbReference type="Proteomes" id="UP000265962">
    <property type="component" value="Unassembled WGS sequence"/>
</dbReference>
<comment type="cofactor">
    <cofactor evidence="2">
        <name>Mn(2+)</name>
        <dbReference type="ChEBI" id="CHEBI:29035"/>
    </cofactor>
</comment>
<feature type="binding site" evidence="16">
    <location>
        <position position="253"/>
    </location>
    <ligand>
        <name>a divalent metal cation</name>
        <dbReference type="ChEBI" id="CHEBI:60240"/>
    </ligand>
</feature>
<keyword evidence="7" id="KW-0464">Manganese</keyword>
<evidence type="ECO:0000313" key="20">
    <source>
        <dbReference type="EMBL" id="SPF67542.1"/>
    </source>
</evidence>
<evidence type="ECO:0000256" key="17">
    <source>
        <dbReference type="RuleBase" id="RU003427"/>
    </source>
</evidence>
<dbReference type="GO" id="GO:0043883">
    <property type="term" value="F:malolactic enzyme activity"/>
    <property type="evidence" value="ECO:0007669"/>
    <property type="project" value="UniProtKB-EC"/>
</dbReference>
<dbReference type="EMBL" id="OMOH01000002">
    <property type="protein sequence ID" value="SPF67542.1"/>
    <property type="molecule type" value="Genomic_DNA"/>
</dbReference>